<dbReference type="EMBL" id="UGQE01000001">
    <property type="protein sequence ID" value="STZ10137.1"/>
    <property type="molecule type" value="Genomic_DNA"/>
</dbReference>
<organism evidence="2 4">
    <name type="scientific">Moraxella caviae</name>
    <dbReference type="NCBI Taxonomy" id="34060"/>
    <lineage>
        <taxon>Bacteria</taxon>
        <taxon>Pseudomonadati</taxon>
        <taxon>Pseudomonadota</taxon>
        <taxon>Gammaproteobacteria</taxon>
        <taxon>Moraxellales</taxon>
        <taxon>Moraxellaceae</taxon>
        <taxon>Moraxella</taxon>
    </lineage>
</organism>
<dbReference type="EMBL" id="MUXU01000063">
    <property type="protein sequence ID" value="OOR87726.1"/>
    <property type="molecule type" value="Genomic_DNA"/>
</dbReference>
<dbReference type="InterPro" id="IPR058511">
    <property type="entry name" value="DUF8198"/>
</dbReference>
<dbReference type="NCBIfam" id="NF047641">
    <property type="entry name" value="FFLEE_fam"/>
    <property type="match status" value="1"/>
</dbReference>
<gene>
    <name evidence="2" type="ORF">B0181_09730</name>
    <name evidence="3" type="ORF">NCTC10293_00462</name>
</gene>
<evidence type="ECO:0000313" key="3">
    <source>
        <dbReference type="EMBL" id="STZ10137.1"/>
    </source>
</evidence>
<reference evidence="3 5" key="2">
    <citation type="submission" date="2018-06" db="EMBL/GenBank/DDBJ databases">
        <authorList>
            <consortium name="Pathogen Informatics"/>
            <person name="Doyle S."/>
        </authorList>
    </citation>
    <scope>NUCLEOTIDE SEQUENCE [LARGE SCALE GENOMIC DNA]</scope>
    <source>
        <strain evidence="3 5">NCTC10293</strain>
    </source>
</reference>
<dbReference type="Pfam" id="PF26621">
    <property type="entry name" value="DUF8198"/>
    <property type="match status" value="1"/>
</dbReference>
<accession>A0A1S9ZW18</accession>
<dbReference type="RefSeq" id="WP_078277301.1">
    <property type="nucleotide sequence ID" value="NZ_MUXU01000063.1"/>
</dbReference>
<name>A0A1S9ZW18_9GAMM</name>
<evidence type="ECO:0000313" key="5">
    <source>
        <dbReference type="Proteomes" id="UP000255279"/>
    </source>
</evidence>
<dbReference type="Proteomes" id="UP000255279">
    <property type="component" value="Unassembled WGS sequence"/>
</dbReference>
<dbReference type="InterPro" id="IPR058063">
    <property type="entry name" value="FFLEE_fam"/>
</dbReference>
<protein>
    <recommendedName>
        <fullName evidence="1">DUF8198 domain-containing protein</fullName>
    </recommendedName>
</protein>
<keyword evidence="4" id="KW-1185">Reference proteome</keyword>
<dbReference type="AlphaFoldDB" id="A0A1S9ZW18"/>
<evidence type="ECO:0000313" key="4">
    <source>
        <dbReference type="Proteomes" id="UP000190435"/>
    </source>
</evidence>
<evidence type="ECO:0000259" key="1">
    <source>
        <dbReference type="Pfam" id="PF26621"/>
    </source>
</evidence>
<dbReference type="OrthoDB" id="7957365at2"/>
<sequence length="241" mass="26645">MSHVRTLVDTLTQYQALAHHTDADLRALLRDVQAWQKSRIHRNHAALFTQPNTAPLAHYLIDRIYSDKDFDVLAEQLLTAGHNALAGSGRLEKLIPSRALATGVLGVQAAVNAIDLDLQLASHIKNDAALFADYQACGITDSLAISAYQAANDKSARLAQIHDICTVCAQCAKEFNSFLLFKAFGLAKSTAYKHGYQPLYDFIHEGFAAIQAIDKIDNFTKPFKQTELDTVENIYRSTLND</sequence>
<proteinExistence type="predicted"/>
<evidence type="ECO:0000313" key="2">
    <source>
        <dbReference type="EMBL" id="OOR87726.1"/>
    </source>
</evidence>
<dbReference type="Proteomes" id="UP000190435">
    <property type="component" value="Unassembled WGS sequence"/>
</dbReference>
<feature type="domain" description="DUF8198" evidence="1">
    <location>
        <begin position="18"/>
        <end position="237"/>
    </location>
</feature>
<reference evidence="2 4" key="1">
    <citation type="submission" date="2017-02" db="EMBL/GenBank/DDBJ databases">
        <title>Draft genome sequence of Moraxella caviae CCUG 355 type strain.</title>
        <authorList>
            <person name="Engstrom-Jakobsson H."/>
            <person name="Salva-Serra F."/>
            <person name="Thorell K."/>
            <person name="Gonzales-Siles L."/>
            <person name="Karlsson R."/>
            <person name="Boulund F."/>
            <person name="Engstrand L."/>
            <person name="Moore E."/>
        </authorList>
    </citation>
    <scope>NUCLEOTIDE SEQUENCE [LARGE SCALE GENOMIC DNA]</scope>
    <source>
        <strain evidence="2 4">CCUG 355</strain>
    </source>
</reference>